<dbReference type="GO" id="GO:0046718">
    <property type="term" value="P:symbiont entry into host cell"/>
    <property type="evidence" value="ECO:0007669"/>
    <property type="project" value="UniProtKB-KW"/>
</dbReference>
<dbReference type="RefSeq" id="YP_115515.1">
    <property type="nucleotide sequence ID" value="NC_005345.2"/>
</dbReference>
<dbReference type="GO" id="GO:0016740">
    <property type="term" value="F:transferase activity"/>
    <property type="evidence" value="ECO:0007669"/>
    <property type="project" value="UniProtKB-KW"/>
</dbReference>
<accession>Q6VY35</accession>
<feature type="domain" description="Tyr recombinase" evidence="10">
    <location>
        <begin position="194"/>
        <end position="412"/>
    </location>
</feature>
<evidence type="ECO:0000313" key="12">
    <source>
        <dbReference type="Proteomes" id="UP000001708"/>
    </source>
</evidence>
<dbReference type="GO" id="GO:0075713">
    <property type="term" value="P:establishment of integrated proviral latency"/>
    <property type="evidence" value="ECO:0007669"/>
    <property type="project" value="UniProtKB-KW"/>
</dbReference>
<dbReference type="InterPro" id="IPR050808">
    <property type="entry name" value="Phage_Integrase"/>
</dbReference>
<dbReference type="GeneID" id="2716608"/>
<keyword evidence="6" id="KW-0233">DNA recombination</keyword>
<dbReference type="Gene3D" id="1.10.443.10">
    <property type="entry name" value="Intergrase catalytic core"/>
    <property type="match status" value="1"/>
</dbReference>
<dbReference type="Gene3D" id="1.10.150.130">
    <property type="match status" value="1"/>
</dbReference>
<keyword evidence="4" id="KW-0229">DNA integration</keyword>
<dbReference type="OrthoDB" id="8039at10239"/>
<proteinExistence type="inferred from homology"/>
<keyword evidence="8" id="KW-1160">Virus entry into host cell</keyword>
<evidence type="ECO:0000256" key="4">
    <source>
        <dbReference type="ARBA" id="ARBA00022908"/>
    </source>
</evidence>
<evidence type="ECO:0000256" key="6">
    <source>
        <dbReference type="ARBA" id="ARBA00023172"/>
    </source>
</evidence>
<reference evidence="11 12" key="3">
    <citation type="journal article" date="1998" name="Microbiology">
        <title>Site-specific integration of bacteriophage VWB genome into Streptomyces venezuelae and construction of a VWB-based integrative vector.</title>
        <authorList>
            <person name="Van Mellaert L."/>
            <person name="Mei L."/>
            <person name="Lammertyn E."/>
            <person name="Schacht S."/>
            <person name="Anne J."/>
        </authorList>
    </citation>
    <scope>NUCLEOTIDE SEQUENCE [LARGE SCALE GENOMIC DNA]</scope>
</reference>
<dbReference type="GO" id="GO:0003677">
    <property type="term" value="F:DNA binding"/>
    <property type="evidence" value="ECO:0007669"/>
    <property type="project" value="UniProtKB-KW"/>
</dbReference>
<dbReference type="Proteomes" id="UP000001708">
    <property type="component" value="Segment"/>
</dbReference>
<dbReference type="InterPro" id="IPR010998">
    <property type="entry name" value="Integrase_recombinase_N"/>
</dbReference>
<dbReference type="CDD" id="cd01189">
    <property type="entry name" value="INT_ICEBs1_C_like"/>
    <property type="match status" value="1"/>
</dbReference>
<evidence type="ECO:0000256" key="8">
    <source>
        <dbReference type="ARBA" id="ARBA00023296"/>
    </source>
</evidence>
<keyword evidence="5" id="KW-0238">DNA-binding</keyword>
<dbReference type="InterPro" id="IPR013762">
    <property type="entry name" value="Integrase-like_cat_sf"/>
</dbReference>
<keyword evidence="12" id="KW-1185">Reference proteome</keyword>
<dbReference type="SUPFAM" id="SSF56349">
    <property type="entry name" value="DNA breaking-rejoining enzymes"/>
    <property type="match status" value="1"/>
</dbReference>
<dbReference type="GO" id="GO:0015074">
    <property type="term" value="P:DNA integration"/>
    <property type="evidence" value="ECO:0007669"/>
    <property type="project" value="UniProtKB-KW"/>
</dbReference>
<evidence type="ECO:0000313" key="11">
    <source>
        <dbReference type="EMBL" id="AAR29749.1"/>
    </source>
</evidence>
<sequence length="427" mass="49126">MAPRATNNPRQLRAKSCGCQLCMEKYPPEKYGERNRRRDCTGSWQARYRDPAGNQKQKCFAIKDGGKKAAEAHLDKIRTQVRERTYADPKRGEITLSQWWKLWWEAQPDRAVTTANRKRSNWAAHIEPKWGQWRLCDLEYIELQAWITKEVKGYHTRKKVHEVLNSMLRAAVKDGRRIPFNPAADLDIGEAPAKHPDELMPPDRAQCALIVSHLPMYYRPLVVFLEHTGLRWGEATALRWENVDLDAHHLKVKEVLSDDEGKLFRKPAPKSNAGFRTVPLTPQAEDAIRTMVTRWRPTPTITPIGEDPYDLAPDELVFRGPQGGVLTRHNFRRTWIPAIKAAGLAREVKNRDTGRMEWWPRVHDLRHVFATWLKDVGIDEKDTQTVMGHERGSKVTWLYQHSPADVAAKVRAAMAPETEGVRTLRAV</sequence>
<evidence type="ECO:0000256" key="9">
    <source>
        <dbReference type="ARBA" id="ARBA00049605"/>
    </source>
</evidence>
<reference evidence="11 12" key="1">
    <citation type="journal article" date="1990" name="J. Gen. Microbiol.">
        <title>Further biological and molecular characterization of actinophage VWB.</title>
        <authorList>
            <person name="Anne J."/>
            <person name="Van Mellaert L."/>
            <person name="Decock B."/>
            <person name="Van Damme J."/>
            <person name="Van Aerschot A."/>
            <person name="Herdewijn P."/>
            <person name="Eyssen H."/>
        </authorList>
    </citation>
    <scope>NUCLEOTIDE SEQUENCE [LARGE SCALE GENOMIC DNA]</scope>
</reference>
<dbReference type="InterPro" id="IPR002104">
    <property type="entry name" value="Integrase_catalytic"/>
</dbReference>
<comment type="similarity">
    <text evidence="1">Belongs to the 'phage' integrase family.</text>
</comment>
<keyword evidence="3" id="KW-0808">Transferase</keyword>
<dbReference type="InterPro" id="IPR011010">
    <property type="entry name" value="DNA_brk_join_enz"/>
</dbReference>
<evidence type="ECO:0000259" key="10">
    <source>
        <dbReference type="PROSITE" id="PS51898"/>
    </source>
</evidence>
<gene>
    <name evidence="11" type="primary">int</name>
</gene>
<dbReference type="GO" id="GO:0006310">
    <property type="term" value="P:DNA recombination"/>
    <property type="evidence" value="ECO:0007669"/>
    <property type="project" value="UniProtKB-KW"/>
</dbReference>
<dbReference type="GO" id="GO:0044826">
    <property type="term" value="P:viral genome integration into host DNA"/>
    <property type="evidence" value="ECO:0007669"/>
    <property type="project" value="UniProtKB-KW"/>
</dbReference>
<dbReference type="PANTHER" id="PTHR30629">
    <property type="entry name" value="PROPHAGE INTEGRASE"/>
    <property type="match status" value="1"/>
</dbReference>
<evidence type="ECO:0000256" key="2">
    <source>
        <dbReference type="ARBA" id="ARBA00016082"/>
    </source>
</evidence>
<evidence type="ECO:0000256" key="1">
    <source>
        <dbReference type="ARBA" id="ARBA00008857"/>
    </source>
</evidence>
<name>Q6VY35_9CAUD</name>
<dbReference type="KEGG" id="vg:2716608"/>
<keyword evidence="7" id="KW-1179">Viral genome integration</keyword>
<reference evidence="11 12" key="4">
    <citation type="journal article" date="2005" name="Virology">
        <title>Complete genomic nucleotide sequence and analysis of the temperate bacteriophage VWB.</title>
        <authorList>
            <person name="Van Dessel W."/>
            <person name="Van Mellaert L."/>
            <person name="Liesegang H."/>
            <person name="Raasch C."/>
            <person name="De Keersmaeker S."/>
            <person name="Geukens N."/>
            <person name="Lammertyn E."/>
            <person name="Streit W."/>
            <person name="Anne J."/>
        </authorList>
    </citation>
    <scope>NUCLEOTIDE SEQUENCE [LARGE SCALE GENOMIC DNA]</scope>
</reference>
<dbReference type="EMBL" id="AY320035">
    <property type="protein sequence ID" value="AAR29749.1"/>
    <property type="molecule type" value="Genomic_DNA"/>
</dbReference>
<dbReference type="PANTHER" id="PTHR30629:SF2">
    <property type="entry name" value="PROPHAGE INTEGRASE INTS-RELATED"/>
    <property type="match status" value="1"/>
</dbReference>
<dbReference type="PROSITE" id="PS51898">
    <property type="entry name" value="TYR_RECOMBINASE"/>
    <property type="match status" value="1"/>
</dbReference>
<reference evidence="11 12" key="2">
    <citation type="journal article" date="1995" name="Arch. Virol.">
        <title>Analysis of the open reading frames of the main capsid proteins of actinophage VWB.</title>
        <authorList>
            <person name="Anne J."/>
            <person name="Fiten P."/>
            <person name="Van Mellaert L."/>
            <person name="Joris B."/>
            <person name="Opdenakker G."/>
            <person name="Eyssen H."/>
        </authorList>
    </citation>
    <scope>NUCLEOTIDE SEQUENCE [LARGE SCALE GENOMIC DNA]</scope>
</reference>
<protein>
    <recommendedName>
        <fullName evidence="2">Integrase</fullName>
    </recommendedName>
</protein>
<evidence type="ECO:0000256" key="3">
    <source>
        <dbReference type="ARBA" id="ARBA00022679"/>
    </source>
</evidence>
<evidence type="ECO:0000256" key="5">
    <source>
        <dbReference type="ARBA" id="ARBA00023125"/>
    </source>
</evidence>
<organism evidence="11 12">
    <name type="scientific">Streptomyces phage VWB</name>
    <dbReference type="NCBI Taxonomy" id="10702"/>
    <lineage>
        <taxon>Viruses</taxon>
        <taxon>Duplodnaviria</taxon>
        <taxon>Heunggongvirae</taxon>
        <taxon>Uroviricota</taxon>
        <taxon>Caudoviricetes</taxon>
        <taxon>Veewebvirus</taxon>
        <taxon>Veewebvirus vwb</taxon>
    </lineage>
</organism>
<evidence type="ECO:0000256" key="7">
    <source>
        <dbReference type="ARBA" id="ARBA00023195"/>
    </source>
</evidence>
<comment type="function">
    <text evidence="9">Integrase is necessary for integration of the phage into the host genome by site-specific recombination. In conjunction with excisionase, integrase is also necessary for excision of the prophage from the host genome.</text>
</comment>
<dbReference type="Pfam" id="PF00589">
    <property type="entry name" value="Phage_integrase"/>
    <property type="match status" value="1"/>
</dbReference>